<proteinExistence type="predicted"/>
<accession>A0A0A9H144</accession>
<evidence type="ECO:0000313" key="1">
    <source>
        <dbReference type="EMBL" id="JAE30960.1"/>
    </source>
</evidence>
<name>A0A0A9H144_ARUDO</name>
<dbReference type="AlphaFoldDB" id="A0A0A9H144"/>
<reference evidence="1" key="1">
    <citation type="submission" date="2014-09" db="EMBL/GenBank/DDBJ databases">
        <authorList>
            <person name="Magalhaes I.L.F."/>
            <person name="Oliveira U."/>
            <person name="Santos F.R."/>
            <person name="Vidigal T.H.D.A."/>
            <person name="Brescovit A.D."/>
            <person name="Santos A.J."/>
        </authorList>
    </citation>
    <scope>NUCLEOTIDE SEQUENCE</scope>
    <source>
        <tissue evidence="1">Shoot tissue taken approximately 20 cm above the soil surface</tissue>
    </source>
</reference>
<protein>
    <submittedName>
        <fullName evidence="1">Uncharacterized protein</fullName>
    </submittedName>
</protein>
<reference evidence="1" key="2">
    <citation type="journal article" date="2015" name="Data Brief">
        <title>Shoot transcriptome of the giant reed, Arundo donax.</title>
        <authorList>
            <person name="Barrero R.A."/>
            <person name="Guerrero F.D."/>
            <person name="Moolhuijzen P."/>
            <person name="Goolsby J.A."/>
            <person name="Tidwell J."/>
            <person name="Bellgard S.E."/>
            <person name="Bellgard M.I."/>
        </authorList>
    </citation>
    <scope>NUCLEOTIDE SEQUENCE</scope>
    <source>
        <tissue evidence="1">Shoot tissue taken approximately 20 cm above the soil surface</tissue>
    </source>
</reference>
<organism evidence="1">
    <name type="scientific">Arundo donax</name>
    <name type="common">Giant reed</name>
    <name type="synonym">Donax arundinaceus</name>
    <dbReference type="NCBI Taxonomy" id="35708"/>
    <lineage>
        <taxon>Eukaryota</taxon>
        <taxon>Viridiplantae</taxon>
        <taxon>Streptophyta</taxon>
        <taxon>Embryophyta</taxon>
        <taxon>Tracheophyta</taxon>
        <taxon>Spermatophyta</taxon>
        <taxon>Magnoliopsida</taxon>
        <taxon>Liliopsida</taxon>
        <taxon>Poales</taxon>
        <taxon>Poaceae</taxon>
        <taxon>PACMAD clade</taxon>
        <taxon>Arundinoideae</taxon>
        <taxon>Arundineae</taxon>
        <taxon>Arundo</taxon>
    </lineage>
</organism>
<sequence>MYWCHVPLFDQCRVLQWIKKSDILESPVHRLC</sequence>
<dbReference type="EMBL" id="GBRH01166936">
    <property type="protein sequence ID" value="JAE30960.1"/>
    <property type="molecule type" value="Transcribed_RNA"/>
</dbReference>